<sequence length="164" mass="19090">MHPVTVFLFGRLGRGEDTVEQEERCYSAYHCRADTDNLNRMDSVINEVVKPLQKRIEELEKLSMKKFPEVRKLPEIERKRILITGGAGFVGSHLVDRLMEDGHEVTVVDNFFTGRKRNVEHWIGHPNFEMINHDVVNPLMIEGKYSMMDMRIYFVPCLPDSPQT</sequence>
<gene>
    <name evidence="6" type="ORF">BSL78_26921</name>
</gene>
<evidence type="ECO:0000256" key="3">
    <source>
        <dbReference type="ARBA" id="ARBA00023027"/>
    </source>
</evidence>
<dbReference type="GO" id="GO:0042732">
    <property type="term" value="P:D-xylose metabolic process"/>
    <property type="evidence" value="ECO:0007669"/>
    <property type="project" value="InterPro"/>
</dbReference>
<keyword evidence="2" id="KW-0210">Decarboxylase</keyword>
<dbReference type="PANTHER" id="PTHR43078:SF6">
    <property type="entry name" value="UDP-GLUCURONIC ACID DECARBOXYLASE 1"/>
    <property type="match status" value="1"/>
</dbReference>
<dbReference type="Proteomes" id="UP000230750">
    <property type="component" value="Unassembled WGS sequence"/>
</dbReference>
<comment type="caution">
    <text evidence="6">The sequence shown here is derived from an EMBL/GenBank/DDBJ whole genome shotgun (WGS) entry which is preliminary data.</text>
</comment>
<dbReference type="InterPro" id="IPR036291">
    <property type="entry name" value="NAD(P)-bd_dom_sf"/>
</dbReference>
<dbReference type="EMBL" id="MRZV01001710">
    <property type="protein sequence ID" value="PIK36246.1"/>
    <property type="molecule type" value="Genomic_DNA"/>
</dbReference>
<dbReference type="Pfam" id="PF01370">
    <property type="entry name" value="Epimerase"/>
    <property type="match status" value="1"/>
</dbReference>
<reference evidence="6 7" key="1">
    <citation type="journal article" date="2017" name="PLoS Biol.">
        <title>The sea cucumber genome provides insights into morphological evolution and visceral regeneration.</title>
        <authorList>
            <person name="Zhang X."/>
            <person name="Sun L."/>
            <person name="Yuan J."/>
            <person name="Sun Y."/>
            <person name="Gao Y."/>
            <person name="Zhang L."/>
            <person name="Li S."/>
            <person name="Dai H."/>
            <person name="Hamel J.F."/>
            <person name="Liu C."/>
            <person name="Yu Y."/>
            <person name="Liu S."/>
            <person name="Lin W."/>
            <person name="Guo K."/>
            <person name="Jin S."/>
            <person name="Xu P."/>
            <person name="Storey K.B."/>
            <person name="Huan P."/>
            <person name="Zhang T."/>
            <person name="Zhou Y."/>
            <person name="Zhang J."/>
            <person name="Lin C."/>
            <person name="Li X."/>
            <person name="Xing L."/>
            <person name="Huo D."/>
            <person name="Sun M."/>
            <person name="Wang L."/>
            <person name="Mercier A."/>
            <person name="Li F."/>
            <person name="Yang H."/>
            <person name="Xiang J."/>
        </authorList>
    </citation>
    <scope>NUCLEOTIDE SEQUENCE [LARGE SCALE GENOMIC DNA]</scope>
    <source>
        <strain evidence="6">Shaxun</strain>
        <tissue evidence="6">Muscle</tissue>
    </source>
</reference>
<dbReference type="SUPFAM" id="SSF51735">
    <property type="entry name" value="NAD(P)-binding Rossmann-fold domains"/>
    <property type="match status" value="1"/>
</dbReference>
<evidence type="ECO:0000256" key="4">
    <source>
        <dbReference type="ARBA" id="ARBA00023239"/>
    </source>
</evidence>
<name>A0A2G8JKG2_STIJA</name>
<keyword evidence="3" id="KW-0520">NAD</keyword>
<dbReference type="InterPro" id="IPR001509">
    <property type="entry name" value="Epimerase_deHydtase"/>
</dbReference>
<keyword evidence="7" id="KW-1185">Reference proteome</keyword>
<accession>A0A2G8JKG2</accession>
<dbReference type="STRING" id="307972.A0A2G8JKG2"/>
<protein>
    <submittedName>
        <fullName evidence="6">Putative UDP-glucuronic acid decarboxylase 1</fullName>
    </submittedName>
</protein>
<dbReference type="OrthoDB" id="331544at2759"/>
<evidence type="ECO:0000313" key="7">
    <source>
        <dbReference type="Proteomes" id="UP000230750"/>
    </source>
</evidence>
<dbReference type="AlphaFoldDB" id="A0A2G8JKG2"/>
<dbReference type="GO" id="GO:0033320">
    <property type="term" value="P:UDP-D-xylose biosynthetic process"/>
    <property type="evidence" value="ECO:0007669"/>
    <property type="project" value="UniProtKB-UniPathway"/>
</dbReference>
<comment type="cofactor">
    <cofactor evidence="1">
        <name>NAD(+)</name>
        <dbReference type="ChEBI" id="CHEBI:57540"/>
    </cofactor>
</comment>
<feature type="domain" description="NAD-dependent epimerase/dehydratase" evidence="5">
    <location>
        <begin position="81"/>
        <end position="122"/>
    </location>
</feature>
<keyword evidence="4" id="KW-0456">Lyase</keyword>
<organism evidence="6 7">
    <name type="scientific">Stichopus japonicus</name>
    <name type="common">Sea cucumber</name>
    <dbReference type="NCBI Taxonomy" id="307972"/>
    <lineage>
        <taxon>Eukaryota</taxon>
        <taxon>Metazoa</taxon>
        <taxon>Echinodermata</taxon>
        <taxon>Eleutherozoa</taxon>
        <taxon>Echinozoa</taxon>
        <taxon>Holothuroidea</taxon>
        <taxon>Aspidochirotacea</taxon>
        <taxon>Aspidochirotida</taxon>
        <taxon>Stichopodidae</taxon>
        <taxon>Apostichopus</taxon>
    </lineage>
</organism>
<evidence type="ECO:0000313" key="6">
    <source>
        <dbReference type="EMBL" id="PIK36246.1"/>
    </source>
</evidence>
<dbReference type="GO" id="GO:0048040">
    <property type="term" value="F:UDP-glucuronate decarboxylase activity"/>
    <property type="evidence" value="ECO:0007669"/>
    <property type="project" value="TreeGrafter"/>
</dbReference>
<dbReference type="GO" id="GO:0005737">
    <property type="term" value="C:cytoplasm"/>
    <property type="evidence" value="ECO:0007669"/>
    <property type="project" value="TreeGrafter"/>
</dbReference>
<evidence type="ECO:0000256" key="2">
    <source>
        <dbReference type="ARBA" id="ARBA00022793"/>
    </source>
</evidence>
<dbReference type="InterPro" id="IPR044516">
    <property type="entry name" value="UXS-like"/>
</dbReference>
<dbReference type="GO" id="GO:0070403">
    <property type="term" value="F:NAD+ binding"/>
    <property type="evidence" value="ECO:0007669"/>
    <property type="project" value="InterPro"/>
</dbReference>
<evidence type="ECO:0000256" key="1">
    <source>
        <dbReference type="ARBA" id="ARBA00001911"/>
    </source>
</evidence>
<dbReference type="PANTHER" id="PTHR43078">
    <property type="entry name" value="UDP-GLUCURONIC ACID DECARBOXYLASE-RELATED"/>
    <property type="match status" value="1"/>
</dbReference>
<dbReference type="Gene3D" id="3.40.50.720">
    <property type="entry name" value="NAD(P)-binding Rossmann-like Domain"/>
    <property type="match status" value="1"/>
</dbReference>
<proteinExistence type="predicted"/>
<evidence type="ECO:0000259" key="5">
    <source>
        <dbReference type="Pfam" id="PF01370"/>
    </source>
</evidence>
<dbReference type="UniPathway" id="UPA00796">
    <property type="reaction ID" value="UER00771"/>
</dbReference>